<dbReference type="InterPro" id="IPR001242">
    <property type="entry name" value="Condensation_dom"/>
</dbReference>
<dbReference type="PROSITE" id="PS00455">
    <property type="entry name" value="AMP_BINDING"/>
    <property type="match status" value="1"/>
</dbReference>
<dbReference type="SUPFAM" id="SSF52777">
    <property type="entry name" value="CoA-dependent acyltransferases"/>
    <property type="match status" value="2"/>
</dbReference>
<dbReference type="Gene3D" id="1.10.1200.10">
    <property type="entry name" value="ACP-like"/>
    <property type="match status" value="1"/>
</dbReference>
<dbReference type="Proteomes" id="UP000663877">
    <property type="component" value="Unassembled WGS sequence"/>
</dbReference>
<keyword evidence="2" id="KW-0597">Phosphoprotein</keyword>
<dbReference type="InterPro" id="IPR013216">
    <property type="entry name" value="Methyltransf_11"/>
</dbReference>
<dbReference type="Gene3D" id="3.40.50.980">
    <property type="match status" value="2"/>
</dbReference>
<organism evidence="6 7">
    <name type="scientific">Adineta steineri</name>
    <dbReference type="NCBI Taxonomy" id="433720"/>
    <lineage>
        <taxon>Eukaryota</taxon>
        <taxon>Metazoa</taxon>
        <taxon>Spiralia</taxon>
        <taxon>Gnathifera</taxon>
        <taxon>Rotifera</taxon>
        <taxon>Eurotatoria</taxon>
        <taxon>Bdelloidea</taxon>
        <taxon>Adinetida</taxon>
        <taxon>Adinetidae</taxon>
        <taxon>Adineta</taxon>
    </lineage>
</organism>
<dbReference type="Gene3D" id="3.40.50.150">
    <property type="entry name" value="Vaccinia Virus protein VP39"/>
    <property type="match status" value="1"/>
</dbReference>
<dbReference type="GO" id="GO:0043041">
    <property type="term" value="P:amino acid activation for nonribosomal peptide biosynthetic process"/>
    <property type="evidence" value="ECO:0007669"/>
    <property type="project" value="TreeGrafter"/>
</dbReference>
<dbReference type="InterPro" id="IPR000873">
    <property type="entry name" value="AMP-dep_synth/lig_dom"/>
</dbReference>
<dbReference type="Gene3D" id="3.30.559.10">
    <property type="entry name" value="Chloramphenicol acetyltransferase-like domain"/>
    <property type="match status" value="1"/>
</dbReference>
<evidence type="ECO:0000313" key="7">
    <source>
        <dbReference type="Proteomes" id="UP000663832"/>
    </source>
</evidence>
<dbReference type="Pfam" id="PF00668">
    <property type="entry name" value="Condensation"/>
    <property type="match status" value="1"/>
</dbReference>
<name>A0A815V6I7_9BILA</name>
<dbReference type="InterPro" id="IPR036736">
    <property type="entry name" value="ACP-like_sf"/>
</dbReference>
<dbReference type="Pfam" id="PF00550">
    <property type="entry name" value="PP-binding"/>
    <property type="match status" value="1"/>
</dbReference>
<dbReference type="InterPro" id="IPR011004">
    <property type="entry name" value="Trimer_LpxA-like_sf"/>
</dbReference>
<dbReference type="EMBL" id="CAJNOI010000321">
    <property type="protein sequence ID" value="CAF1241804.1"/>
    <property type="molecule type" value="Genomic_DNA"/>
</dbReference>
<dbReference type="InterPro" id="IPR020845">
    <property type="entry name" value="AMP-binding_CS"/>
</dbReference>
<dbReference type="Pfam" id="PF13193">
    <property type="entry name" value="AMP-binding_C"/>
    <property type="match status" value="1"/>
</dbReference>
<sequence length="1917" mass="219237">MPFLYRLHSHHTLSVQHLRHALQLIVAKHESLRTSLIFHKHNNRLMQQIIDFNQNNNTLFTFIESTYTTHEQLNHIIHKEKYNAQLLNFSQGLVFRCHLVYYKQISSDHLLSHKDLLIFNFHHALFDFPSMNIFLHDLNQAYTTGQLLYDDNTNLRYLDYAVIEQQMSMTDASMFWLDTLHDCKLDQPLSLPFDRYRLANEHRTGRGTSISFDFGQDLLHHFHTHASSNNMSLEHLTFAIYFIFLFKLTNGKTDLCISMNIDNRYRDELKSIIGLFENVLPLRCQLDPHWSFHQLLEYVQEITTNSMKYSYFPLQRILDQHPHISKHAFLDTSLELISYKNNNTVIIGDSQLVPASILFNINEDDILSASDFSLSINRDLNMHQLSCTINASLDLFNRDTVEKISQRFHSILHQLSTSITASQINKQIYEIQLGLPNEQYLIQSLNNTQISFPSSLTCIHHEFAYQVMRHPQKLAVELDDQSLTYCELLHYVQVLSLALVNEYYIFPGEIVCQCVERSLSMVIGIMGIEMAGGVYCPLSPRDPQHRLHALTQQTQSRLVLFHHLTKTKFDHDIVSLDINSILNVNNMDSDMNYSCPSNMKLKGEEIAYIIFTSGSTGTPKAVQVRHKNFIDCIHSLVYINSFNKDDTVVQMTRCSFDIHVQEILGEPFSIPIIDLIVKIDITDCIVWNLYGPAETTIDCTVHRVNVKNDTQSISIGTPLSNYRCMIMNEYLQSSVTNQEGELFVGGVGVFASYLGRDDLTAKALVHIDGEPFYRTGDLVTMDNNGLLHYQGRKDHQIKLHGQRIELGEIERCLLNITSISACVVMKWKDDYLVAYVQSSLINEQELREHCQSHLPPHMIPSVFIILDKLPLNQNGKIDRKRLPSPKFASSTANIDGNMLRNTLEQQLQNIFSQAFHIESPHVEASFGQLGGTSLGAILALTLIRQQVCNKVDIGLLFNNPSIRQLAQAIKPLLVVVELQDTGCTVNEIHETEVRLTPSFVVESFGIVLLYCQWLLPIMIIHQWCPLLFPVLPICHLLFYVICSRLLLPENFKGGDVFSWNYYRWWFLDRLWNNNTFWLQHILGTPLYNYYLRLCGARISVSAHIYTITIDAPWLLDIGDGTWIADKTILSSLYFNDSTTFALHSIKIGCNCSISARSILFDGVDMQDNIIVQPMSSVTGFIASQTIIDGDEHKLASSDISIIHSNRSLSIWQKIYQVVTIISLICIHCTLLAIVYKISSVEQIPLPISIALCWTLWSIVACFVTLVLLKFVVGSCTAGETYSIVSWSYLHKIWLRQLIVSSFYHAWLLLTVYHHLYPFILRWLGAQVEDDVRIGFIYPYLWYPTNLLKIGSGVTSFGHLLLVPAEMTLEGDHRVDWITLGSHTNLGNICSILPGSYLASDTMVGNLTRISRETNSNNRDVFIGVPARAMPFRMPIREAMEGQMKTIPLWKTCFSHCISKCLLVDIYWSCGLVGGPIIHTMIVYSFYRLYSYADNEIIKQIIGRLQKDHQILIGPLLGNTQWLIRLFRAHGANIGDNVIIPDVLSISDYHLVTIGDHVRLSISAHIVCHTFEQRIFKQAPVTVGNSCVLMSWSMVMPGCKLMGNNRLYPFTLVMKNDVLQSDTQWKGLPAQSYAAKSILPRSASTCDDVVKCQQKSENFDRLSLWYKKISSIYTNVNELQFMNWGYADLEEHIDDNTGYYSEKLYQQVLANVTLPDKNILEVGCGRGAGAAWCVRTYAPRSYVGIDPFRDVINLCEQLYSTIPRLSFIIADPKTHLPFQNESLDIVLSIETTKIFDEIVAVKEFIDEVTRVLTPNGYFLWCGLCNVDGSNVLIDYLTANNAFIIEEKVNITTNVLHALDIQSNSRADFIDRYVQPEEQEYFRWFAGLPGTQIYEDMSQGLSQYWRVVFRKKSTSMLVI</sequence>
<dbReference type="InterPro" id="IPR025110">
    <property type="entry name" value="AMP-bd_C"/>
</dbReference>
<dbReference type="CDD" id="cd05930">
    <property type="entry name" value="A_NRPS"/>
    <property type="match status" value="1"/>
</dbReference>
<dbReference type="GO" id="GO:0044550">
    <property type="term" value="P:secondary metabolite biosynthetic process"/>
    <property type="evidence" value="ECO:0007669"/>
    <property type="project" value="TreeGrafter"/>
</dbReference>
<keyword evidence="7" id="KW-1185">Reference proteome</keyword>
<keyword evidence="3" id="KW-0812">Transmembrane</keyword>
<dbReference type="Pfam" id="PF08241">
    <property type="entry name" value="Methyltransf_11"/>
    <property type="match status" value="1"/>
</dbReference>
<dbReference type="PROSITE" id="PS50075">
    <property type="entry name" value="CARRIER"/>
    <property type="match status" value="1"/>
</dbReference>
<dbReference type="SUPFAM" id="SSF47336">
    <property type="entry name" value="ACP-like"/>
    <property type="match status" value="1"/>
</dbReference>
<dbReference type="Gene3D" id="2.160.10.10">
    <property type="entry name" value="Hexapeptide repeat proteins"/>
    <property type="match status" value="2"/>
</dbReference>
<dbReference type="GO" id="GO:0005737">
    <property type="term" value="C:cytoplasm"/>
    <property type="evidence" value="ECO:0007669"/>
    <property type="project" value="TreeGrafter"/>
</dbReference>
<dbReference type="SUPFAM" id="SSF56801">
    <property type="entry name" value="Acetyl-CoA synthetase-like"/>
    <property type="match status" value="1"/>
</dbReference>
<dbReference type="Gene3D" id="3.30.559.30">
    <property type="entry name" value="Nonribosomal peptide synthetase, condensation domain"/>
    <property type="match status" value="1"/>
</dbReference>
<evidence type="ECO:0000313" key="5">
    <source>
        <dbReference type="EMBL" id="CAF1241804.1"/>
    </source>
</evidence>
<proteinExistence type="predicted"/>
<dbReference type="OrthoDB" id="10253115at2759"/>
<dbReference type="Gene3D" id="3.40.50.12780">
    <property type="entry name" value="N-terminal domain of ligase-like"/>
    <property type="match status" value="1"/>
</dbReference>
<dbReference type="GO" id="GO:0031177">
    <property type="term" value="F:phosphopantetheine binding"/>
    <property type="evidence" value="ECO:0007669"/>
    <property type="project" value="TreeGrafter"/>
</dbReference>
<evidence type="ECO:0000256" key="1">
    <source>
        <dbReference type="ARBA" id="ARBA00022450"/>
    </source>
</evidence>
<dbReference type="Proteomes" id="UP000663832">
    <property type="component" value="Unassembled WGS sequence"/>
</dbReference>
<protein>
    <recommendedName>
        <fullName evidence="4">Carrier domain-containing protein</fullName>
    </recommendedName>
</protein>
<feature type="domain" description="Carrier" evidence="4">
    <location>
        <begin position="898"/>
        <end position="973"/>
    </location>
</feature>
<accession>A0A815V6I7</accession>
<dbReference type="SUPFAM" id="SSF53335">
    <property type="entry name" value="S-adenosyl-L-methionine-dependent methyltransferases"/>
    <property type="match status" value="1"/>
</dbReference>
<dbReference type="InterPro" id="IPR023213">
    <property type="entry name" value="CAT-like_dom_sf"/>
</dbReference>
<evidence type="ECO:0000259" key="4">
    <source>
        <dbReference type="PROSITE" id="PS50075"/>
    </source>
</evidence>
<dbReference type="InterPro" id="IPR029063">
    <property type="entry name" value="SAM-dependent_MTases_sf"/>
</dbReference>
<dbReference type="Pfam" id="PF00501">
    <property type="entry name" value="AMP-binding"/>
    <property type="match status" value="2"/>
</dbReference>
<keyword evidence="3" id="KW-1133">Transmembrane helix</keyword>
<evidence type="ECO:0000256" key="3">
    <source>
        <dbReference type="SAM" id="Phobius"/>
    </source>
</evidence>
<dbReference type="SUPFAM" id="SSF51161">
    <property type="entry name" value="Trimeric LpxA-like enzymes"/>
    <property type="match status" value="3"/>
</dbReference>
<evidence type="ECO:0000256" key="2">
    <source>
        <dbReference type="ARBA" id="ARBA00022553"/>
    </source>
</evidence>
<feature type="transmembrane region" description="Helical" evidence="3">
    <location>
        <begin position="1214"/>
        <end position="1235"/>
    </location>
</feature>
<dbReference type="InterPro" id="IPR042099">
    <property type="entry name" value="ANL_N_sf"/>
</dbReference>
<feature type="transmembrane region" description="Helical" evidence="3">
    <location>
        <begin position="1292"/>
        <end position="1312"/>
    </location>
</feature>
<evidence type="ECO:0000313" key="6">
    <source>
        <dbReference type="EMBL" id="CAF1529087.1"/>
    </source>
</evidence>
<dbReference type="GO" id="GO:0008757">
    <property type="term" value="F:S-adenosylmethionine-dependent methyltransferase activity"/>
    <property type="evidence" value="ECO:0007669"/>
    <property type="project" value="InterPro"/>
</dbReference>
<dbReference type="EMBL" id="CAJNOM010000636">
    <property type="protein sequence ID" value="CAF1529087.1"/>
    <property type="molecule type" value="Genomic_DNA"/>
</dbReference>
<dbReference type="PANTHER" id="PTHR45527">
    <property type="entry name" value="NONRIBOSOMAL PEPTIDE SYNTHETASE"/>
    <property type="match status" value="1"/>
</dbReference>
<comment type="caution">
    <text evidence="6">The sequence shown here is derived from an EMBL/GenBank/DDBJ whole genome shotgun (WGS) entry which is preliminary data.</text>
</comment>
<dbReference type="PANTHER" id="PTHR45527:SF1">
    <property type="entry name" value="FATTY ACID SYNTHASE"/>
    <property type="match status" value="1"/>
</dbReference>
<feature type="transmembrane region" description="Helical" evidence="3">
    <location>
        <begin position="1247"/>
        <end position="1272"/>
    </location>
</feature>
<reference evidence="6" key="1">
    <citation type="submission" date="2021-02" db="EMBL/GenBank/DDBJ databases">
        <authorList>
            <person name="Nowell W R."/>
        </authorList>
    </citation>
    <scope>NUCLEOTIDE SEQUENCE</scope>
</reference>
<keyword evidence="1" id="KW-0596">Phosphopantetheine</keyword>
<dbReference type="Gene3D" id="3.30.300.30">
    <property type="match status" value="1"/>
</dbReference>
<feature type="transmembrane region" description="Helical" evidence="3">
    <location>
        <begin position="1026"/>
        <end position="1047"/>
    </location>
</feature>
<keyword evidence="3" id="KW-0472">Membrane</keyword>
<gene>
    <name evidence="5" type="ORF">BJG266_LOCUS29096</name>
    <name evidence="6" type="ORF">QVE165_LOCUS45372</name>
</gene>
<dbReference type="InterPro" id="IPR009081">
    <property type="entry name" value="PP-bd_ACP"/>
</dbReference>
<dbReference type="CDD" id="cd02440">
    <property type="entry name" value="AdoMet_MTases"/>
    <property type="match status" value="1"/>
</dbReference>
<dbReference type="InterPro" id="IPR045851">
    <property type="entry name" value="AMP-bd_C_sf"/>
</dbReference>